<reference evidence="2" key="1">
    <citation type="submission" date="2025-08" db="UniProtKB">
        <authorList>
            <consortium name="RefSeq"/>
        </authorList>
    </citation>
    <scope>IDENTIFICATION</scope>
</reference>
<sequence>MDVDTTPFFQRKPDAAAGPTRISLISPPRDGRMGSVSHGGLQHLGLTPSPASLPKPLRVPTLQLPFKGLSWTPPLEGRAARRDNSPSLRDSQSTPSSQAAARGPPISIAGLLQRQHTAGSAHLGGCTQER</sequence>
<evidence type="ECO:0000313" key="2">
    <source>
        <dbReference type="RefSeq" id="XP_045145442.1"/>
    </source>
</evidence>
<dbReference type="Proteomes" id="UP000694863">
    <property type="component" value="Unplaced"/>
</dbReference>
<keyword evidence="2" id="KW-0436">Ligase</keyword>
<protein>
    <submittedName>
        <fullName evidence="2">Probable E3 SUMO-protein ligase RNF212</fullName>
    </submittedName>
</protein>
<accession>A0AC55D128</accession>
<dbReference type="RefSeq" id="XP_045145442.1">
    <property type="nucleotide sequence ID" value="XM_045289507.1"/>
</dbReference>
<keyword evidence="1" id="KW-1185">Reference proteome</keyword>
<organism evidence="1 2">
    <name type="scientific">Echinops telfairi</name>
    <name type="common">Lesser hedgehog tenrec</name>
    <dbReference type="NCBI Taxonomy" id="9371"/>
    <lineage>
        <taxon>Eukaryota</taxon>
        <taxon>Metazoa</taxon>
        <taxon>Chordata</taxon>
        <taxon>Craniata</taxon>
        <taxon>Vertebrata</taxon>
        <taxon>Euteleostomi</taxon>
        <taxon>Mammalia</taxon>
        <taxon>Eutheria</taxon>
        <taxon>Afrotheria</taxon>
        <taxon>Tenrecidae</taxon>
        <taxon>Tenrecinae</taxon>
        <taxon>Echinops</taxon>
    </lineage>
</organism>
<evidence type="ECO:0000313" key="1">
    <source>
        <dbReference type="Proteomes" id="UP000694863"/>
    </source>
</evidence>
<proteinExistence type="predicted"/>
<name>A0AC55D128_ECHTE</name>
<gene>
    <name evidence="2" type="primary">RNF212</name>
</gene>